<reference evidence="2" key="1">
    <citation type="submission" date="2017-12" db="EMBL/GenBank/DDBJ databases">
        <authorList>
            <person name="Christensen H."/>
        </authorList>
    </citation>
    <scope>NUCLEOTIDE SEQUENCE [LARGE SCALE GENOMIC DNA]</scope>
    <source>
        <strain evidence="2">268A</strain>
    </source>
</reference>
<evidence type="ECO:0000313" key="2">
    <source>
        <dbReference type="Proteomes" id="UP000234579"/>
    </source>
</evidence>
<name>A0A2I2A8U4_9LACO</name>
<protein>
    <submittedName>
        <fullName evidence="1">Uncharacterized protein</fullName>
    </submittedName>
</protein>
<dbReference type="RefSeq" id="WP_101812370.1">
    <property type="nucleotide sequence ID" value="NZ_PKGI01000051.1"/>
</dbReference>
<dbReference type="Proteomes" id="UP000234579">
    <property type="component" value="Unassembled WGS sequence"/>
</dbReference>
<evidence type="ECO:0000313" key="1">
    <source>
        <dbReference type="EMBL" id="PLA75776.1"/>
    </source>
</evidence>
<dbReference type="AlphaFoldDB" id="A0A2I2A8U4"/>
<comment type="caution">
    <text evidence="1">The sequence shown here is derived from an EMBL/GenBank/DDBJ whole genome shotgun (WGS) entry which is preliminary data.</text>
</comment>
<accession>A0A2I2A8U4</accession>
<organism evidence="1 2">
    <name type="scientific">Ligilactobacillus agilis</name>
    <dbReference type="NCBI Taxonomy" id="1601"/>
    <lineage>
        <taxon>Bacteria</taxon>
        <taxon>Bacillati</taxon>
        <taxon>Bacillota</taxon>
        <taxon>Bacilli</taxon>
        <taxon>Lactobacillales</taxon>
        <taxon>Lactobacillaceae</taxon>
        <taxon>Ligilactobacillus</taxon>
    </lineage>
</organism>
<dbReference type="EMBL" id="PKGI01000051">
    <property type="protein sequence ID" value="PLA75776.1"/>
    <property type="molecule type" value="Genomic_DNA"/>
</dbReference>
<gene>
    <name evidence="1" type="ORF">CYR79_09835</name>
</gene>
<proteinExistence type="predicted"/>
<sequence length="85" mass="9891">MEAYSLKQVDETFKRRDLAWSILAAKSTNKNGEPLYKSFDEFFDYPKALAKVSKLKQTENEMNPELVRIAKRVAEYRRMKGGEGK</sequence>